<evidence type="ECO:0000256" key="2">
    <source>
        <dbReference type="ARBA" id="ARBA00022603"/>
    </source>
</evidence>
<dbReference type="CDD" id="cd18094">
    <property type="entry name" value="SpoU-like_TrmL"/>
    <property type="match status" value="1"/>
</dbReference>
<comment type="function">
    <text evidence="6">Could methylate the ribose at the nucleotide 34 wobble position in tRNA.</text>
</comment>
<dbReference type="InterPro" id="IPR029028">
    <property type="entry name" value="Alpha/beta_knot_MTases"/>
</dbReference>
<dbReference type="PANTHER" id="PTHR42971:SF1">
    <property type="entry name" value="TRNA (CYTIDINE(34)-2'-O)-METHYLTRANSFERASE"/>
    <property type="match status" value="1"/>
</dbReference>
<comment type="caution">
    <text evidence="9">The sequence shown here is derived from an EMBL/GenBank/DDBJ whole genome shotgun (WGS) entry which is preliminary data.</text>
</comment>
<dbReference type="EMBL" id="JACEFB010000016">
    <property type="protein sequence ID" value="MBA2227608.1"/>
    <property type="molecule type" value="Genomic_DNA"/>
</dbReference>
<comment type="catalytic activity">
    <reaction evidence="6">
        <text>cytidine(34) in tRNA + S-adenosyl-L-methionine = 2'-O-methylcytidine(34) in tRNA + S-adenosyl-L-homocysteine + H(+)</text>
        <dbReference type="Rhea" id="RHEA:43084"/>
        <dbReference type="Rhea" id="RHEA-COMP:10331"/>
        <dbReference type="Rhea" id="RHEA-COMP:10332"/>
        <dbReference type="ChEBI" id="CHEBI:15378"/>
        <dbReference type="ChEBI" id="CHEBI:57856"/>
        <dbReference type="ChEBI" id="CHEBI:59789"/>
        <dbReference type="ChEBI" id="CHEBI:74495"/>
        <dbReference type="ChEBI" id="CHEBI:82748"/>
        <dbReference type="EC" id="2.1.1.207"/>
    </reaction>
</comment>
<dbReference type="RefSeq" id="WP_194539470.1">
    <property type="nucleotide sequence ID" value="NZ_JACEFB010000016.1"/>
</dbReference>
<dbReference type="GO" id="GO:0008175">
    <property type="term" value="F:tRNA methyltransferase activity"/>
    <property type="evidence" value="ECO:0007669"/>
    <property type="project" value="UniProtKB-UniRule"/>
</dbReference>
<dbReference type="InterPro" id="IPR001537">
    <property type="entry name" value="SpoU_MeTrfase"/>
</dbReference>
<evidence type="ECO:0000256" key="5">
    <source>
        <dbReference type="ARBA" id="ARBA00022694"/>
    </source>
</evidence>
<evidence type="ECO:0000256" key="6">
    <source>
        <dbReference type="HAMAP-Rule" id="MF_01885"/>
    </source>
</evidence>
<sequence length="160" mass="18066">MLHVALYEPEIPPNTGNIARLCAATGSRLHLIGRLGFRLHDRALKRAGLDYWPAVDWVHHLHFADFEAAWRHTASPSSWRPPRLWVVETPAPRLYTQAEFADGDCLLFGNESQGLPASLRQRFADSLIGIPMPSGRVRSLNLATAVAIVLYDALRRIHRW</sequence>
<name>A0A7V8VGH8_9BACT</name>
<proteinExistence type="inferred from homology"/>
<dbReference type="PANTHER" id="PTHR42971">
    <property type="entry name" value="TRNA (CYTIDINE(34)-2'-O)-METHYLTRANSFERASE"/>
    <property type="match status" value="1"/>
</dbReference>
<dbReference type="GO" id="GO:0002130">
    <property type="term" value="P:wobble position ribose methylation"/>
    <property type="evidence" value="ECO:0007669"/>
    <property type="project" value="TreeGrafter"/>
</dbReference>
<keyword evidence="4 6" id="KW-0949">S-adenosyl-L-methionine</keyword>
<keyword evidence="3 6" id="KW-0808">Transferase</keyword>
<keyword evidence="1 6" id="KW-0963">Cytoplasm</keyword>
<evidence type="ECO:0000256" key="7">
    <source>
        <dbReference type="PIRSR" id="PIRSR029256-1"/>
    </source>
</evidence>
<dbReference type="Gene3D" id="3.40.1280.10">
    <property type="match status" value="1"/>
</dbReference>
<gene>
    <name evidence="9" type="ORF">H0921_15730</name>
</gene>
<feature type="binding site" evidence="6 7">
    <location>
        <position position="139"/>
    </location>
    <ligand>
        <name>S-adenosyl-L-methionine</name>
        <dbReference type="ChEBI" id="CHEBI:59789"/>
    </ligand>
</feature>
<comment type="similarity">
    <text evidence="6">Belongs to the class IV-like SAM-binding methyltransferase superfamily. RNA methyltransferase TrmH family. TrmL subfamily.</text>
</comment>
<protein>
    <recommendedName>
        <fullName evidence="6">Putative tRNA (cytidine(34)-2'-O)-methyltransferase</fullName>
        <ecNumber evidence="6">2.1.1.207</ecNumber>
    </recommendedName>
    <alternativeName>
        <fullName evidence="6">tRNA (cytidine/uridine-2'-O-)-methyltransferase</fullName>
    </alternativeName>
</protein>
<accession>A0A7V8VGH8</accession>
<keyword evidence="5 6" id="KW-0819">tRNA processing</keyword>
<dbReference type="GO" id="GO:0005737">
    <property type="term" value="C:cytoplasm"/>
    <property type="evidence" value="ECO:0007669"/>
    <property type="project" value="UniProtKB-SubCell"/>
</dbReference>
<dbReference type="InterPro" id="IPR029026">
    <property type="entry name" value="tRNA_m1G_MTases_N"/>
</dbReference>
<feature type="domain" description="tRNA/rRNA methyltransferase SpoU type" evidence="8">
    <location>
        <begin position="2"/>
        <end position="151"/>
    </location>
</feature>
<comment type="subcellular location">
    <subcellularLocation>
        <location evidence="6">Cytoplasm</location>
    </subcellularLocation>
</comment>
<evidence type="ECO:0000256" key="1">
    <source>
        <dbReference type="ARBA" id="ARBA00022490"/>
    </source>
</evidence>
<dbReference type="EC" id="2.1.1.207" evidence="6"/>
<organism evidence="9 10">
    <name type="scientific">Thermogemmata fonticola</name>
    <dbReference type="NCBI Taxonomy" id="2755323"/>
    <lineage>
        <taxon>Bacteria</taxon>
        <taxon>Pseudomonadati</taxon>
        <taxon>Planctomycetota</taxon>
        <taxon>Planctomycetia</taxon>
        <taxon>Gemmatales</taxon>
        <taxon>Gemmataceae</taxon>
        <taxon>Thermogemmata</taxon>
    </lineage>
</organism>
<comment type="catalytic activity">
    <reaction evidence="6">
        <text>5-carboxymethylaminomethyluridine(34) in tRNA(Leu) + S-adenosyl-L-methionine = 5-carboxymethylaminomethyl-2'-O-methyluridine(34) in tRNA(Leu) + S-adenosyl-L-homocysteine + H(+)</text>
        <dbReference type="Rhea" id="RHEA:43088"/>
        <dbReference type="Rhea" id="RHEA-COMP:10333"/>
        <dbReference type="Rhea" id="RHEA-COMP:10334"/>
        <dbReference type="ChEBI" id="CHEBI:15378"/>
        <dbReference type="ChEBI" id="CHEBI:57856"/>
        <dbReference type="ChEBI" id="CHEBI:59789"/>
        <dbReference type="ChEBI" id="CHEBI:74508"/>
        <dbReference type="ChEBI" id="CHEBI:74511"/>
        <dbReference type="EC" id="2.1.1.207"/>
    </reaction>
</comment>
<reference evidence="9 10" key="1">
    <citation type="submission" date="2020-07" db="EMBL/GenBank/DDBJ databases">
        <title>Thermogemmata thermophila gen. nov., sp. nov., a novel moderate thermophilic planctomycete from a Kamchatka hot spring.</title>
        <authorList>
            <person name="Elcheninov A.G."/>
            <person name="Podosokorskaya O.A."/>
            <person name="Kovaleva O.L."/>
            <person name="Novikov A."/>
            <person name="Bonch-Osmolovskaya E.A."/>
            <person name="Toshchakov S.V."/>
            <person name="Kublanov I.V."/>
        </authorList>
    </citation>
    <scope>NUCLEOTIDE SEQUENCE [LARGE SCALE GENOMIC DNA]</scope>
    <source>
        <strain evidence="9 10">2918</strain>
    </source>
</reference>
<evidence type="ECO:0000313" key="9">
    <source>
        <dbReference type="EMBL" id="MBA2227608.1"/>
    </source>
</evidence>
<dbReference type="InterPro" id="IPR016914">
    <property type="entry name" value="TrmL"/>
</dbReference>
<evidence type="ECO:0000256" key="3">
    <source>
        <dbReference type="ARBA" id="ARBA00022679"/>
    </source>
</evidence>
<dbReference type="Proteomes" id="UP000542342">
    <property type="component" value="Unassembled WGS sequence"/>
</dbReference>
<dbReference type="HAMAP" id="MF_01885">
    <property type="entry name" value="tRNA_methyltr_TrmL"/>
    <property type="match status" value="1"/>
</dbReference>
<evidence type="ECO:0000313" key="10">
    <source>
        <dbReference type="Proteomes" id="UP000542342"/>
    </source>
</evidence>
<feature type="binding site" evidence="6 7">
    <location>
        <position position="109"/>
    </location>
    <ligand>
        <name>S-adenosyl-L-methionine</name>
        <dbReference type="ChEBI" id="CHEBI:59789"/>
    </ligand>
</feature>
<dbReference type="AlphaFoldDB" id="A0A7V8VGH8"/>
<evidence type="ECO:0000256" key="4">
    <source>
        <dbReference type="ARBA" id="ARBA00022691"/>
    </source>
</evidence>
<dbReference type="GO" id="GO:0008757">
    <property type="term" value="F:S-adenosylmethionine-dependent methyltransferase activity"/>
    <property type="evidence" value="ECO:0007669"/>
    <property type="project" value="UniProtKB-UniRule"/>
</dbReference>
<keyword evidence="2 6" id="KW-0489">Methyltransferase</keyword>
<feature type="binding site" evidence="6 7">
    <location>
        <position position="130"/>
    </location>
    <ligand>
        <name>S-adenosyl-L-methionine</name>
        <dbReference type="ChEBI" id="CHEBI:59789"/>
    </ligand>
</feature>
<dbReference type="Pfam" id="PF00588">
    <property type="entry name" value="SpoU_methylase"/>
    <property type="match status" value="1"/>
</dbReference>
<keyword evidence="10" id="KW-1185">Reference proteome</keyword>
<dbReference type="GO" id="GO:0003723">
    <property type="term" value="F:RNA binding"/>
    <property type="evidence" value="ECO:0007669"/>
    <property type="project" value="InterPro"/>
</dbReference>
<dbReference type="PIRSF" id="PIRSF029256">
    <property type="entry name" value="SpoU_TrmH_prd"/>
    <property type="match status" value="1"/>
</dbReference>
<dbReference type="SUPFAM" id="SSF75217">
    <property type="entry name" value="alpha/beta knot"/>
    <property type="match status" value="1"/>
</dbReference>
<feature type="binding site" evidence="6 7">
    <location>
        <position position="87"/>
    </location>
    <ligand>
        <name>S-adenosyl-L-methionine</name>
        <dbReference type="ChEBI" id="CHEBI:59789"/>
    </ligand>
</feature>
<evidence type="ECO:0000259" key="8">
    <source>
        <dbReference type="Pfam" id="PF00588"/>
    </source>
</evidence>